<protein>
    <submittedName>
        <fullName evidence="1">Uncharacterized protein</fullName>
    </submittedName>
</protein>
<sequence>MDGEITKKIHSLKLLPTWTSQMLFVDIFDGQIKQRCKASTMPRVVFTVSGTGTLTTGDGIIKKGYSLQIFLLHLRSTCSWLKHVHNWVIQQDNKHISIMIL</sequence>
<comment type="caution">
    <text evidence="1">The sequence shown here is derived from an EMBL/GenBank/DDBJ whole genome shotgun (WGS) entry which is preliminary data.</text>
</comment>
<organism evidence="1 2">
    <name type="scientific">Goodea atripinnis</name>
    <dbReference type="NCBI Taxonomy" id="208336"/>
    <lineage>
        <taxon>Eukaryota</taxon>
        <taxon>Metazoa</taxon>
        <taxon>Chordata</taxon>
        <taxon>Craniata</taxon>
        <taxon>Vertebrata</taxon>
        <taxon>Euteleostomi</taxon>
        <taxon>Actinopterygii</taxon>
        <taxon>Neopterygii</taxon>
        <taxon>Teleostei</taxon>
        <taxon>Neoteleostei</taxon>
        <taxon>Acanthomorphata</taxon>
        <taxon>Ovalentaria</taxon>
        <taxon>Atherinomorphae</taxon>
        <taxon>Cyprinodontiformes</taxon>
        <taxon>Goodeidae</taxon>
        <taxon>Goodea</taxon>
    </lineage>
</organism>
<proteinExistence type="predicted"/>
<evidence type="ECO:0000313" key="2">
    <source>
        <dbReference type="Proteomes" id="UP001476798"/>
    </source>
</evidence>
<accession>A0ABV0NSD7</accession>
<dbReference type="Proteomes" id="UP001476798">
    <property type="component" value="Unassembled WGS sequence"/>
</dbReference>
<keyword evidence="2" id="KW-1185">Reference proteome</keyword>
<name>A0ABV0NSD7_9TELE</name>
<dbReference type="EMBL" id="JAHRIO010050319">
    <property type="protein sequence ID" value="MEQ2174339.1"/>
    <property type="molecule type" value="Genomic_DNA"/>
</dbReference>
<gene>
    <name evidence="1" type="ORF">GOODEAATRI_006999</name>
</gene>
<reference evidence="1 2" key="1">
    <citation type="submission" date="2021-06" db="EMBL/GenBank/DDBJ databases">
        <authorList>
            <person name="Palmer J.M."/>
        </authorList>
    </citation>
    <scope>NUCLEOTIDE SEQUENCE [LARGE SCALE GENOMIC DNA]</scope>
    <source>
        <strain evidence="1 2">GA_2019</strain>
        <tissue evidence="1">Muscle</tissue>
    </source>
</reference>
<evidence type="ECO:0000313" key="1">
    <source>
        <dbReference type="EMBL" id="MEQ2174339.1"/>
    </source>
</evidence>